<feature type="compositionally biased region" description="Basic and acidic residues" evidence="1">
    <location>
        <begin position="557"/>
        <end position="599"/>
    </location>
</feature>
<feature type="compositionally biased region" description="Low complexity" evidence="1">
    <location>
        <begin position="636"/>
        <end position="647"/>
    </location>
</feature>
<reference evidence="3" key="1">
    <citation type="journal article" date="2023" name="Mol. Phylogenet. Evol.">
        <title>Genome-scale phylogeny and comparative genomics of the fungal order Sordariales.</title>
        <authorList>
            <person name="Hensen N."/>
            <person name="Bonometti L."/>
            <person name="Westerberg I."/>
            <person name="Brannstrom I.O."/>
            <person name="Guillou S."/>
            <person name="Cros-Aarteil S."/>
            <person name="Calhoun S."/>
            <person name="Haridas S."/>
            <person name="Kuo A."/>
            <person name="Mondo S."/>
            <person name="Pangilinan J."/>
            <person name="Riley R."/>
            <person name="LaButti K."/>
            <person name="Andreopoulos B."/>
            <person name="Lipzen A."/>
            <person name="Chen C."/>
            <person name="Yan M."/>
            <person name="Daum C."/>
            <person name="Ng V."/>
            <person name="Clum A."/>
            <person name="Steindorff A."/>
            <person name="Ohm R.A."/>
            <person name="Martin F."/>
            <person name="Silar P."/>
            <person name="Natvig D.O."/>
            <person name="Lalanne C."/>
            <person name="Gautier V."/>
            <person name="Ament-Velasquez S.L."/>
            <person name="Kruys A."/>
            <person name="Hutchinson M.I."/>
            <person name="Powell A.J."/>
            <person name="Barry K."/>
            <person name="Miller A.N."/>
            <person name="Grigoriev I.V."/>
            <person name="Debuchy R."/>
            <person name="Gladieux P."/>
            <person name="Hiltunen Thoren M."/>
            <person name="Johannesson H."/>
        </authorList>
    </citation>
    <scope>NUCLEOTIDE SEQUENCE</scope>
    <source>
        <strain evidence="3">PSN309</strain>
    </source>
</reference>
<evidence type="ECO:0000259" key="2">
    <source>
        <dbReference type="Pfam" id="PF26118"/>
    </source>
</evidence>
<evidence type="ECO:0000313" key="4">
    <source>
        <dbReference type="Proteomes" id="UP001302126"/>
    </source>
</evidence>
<feature type="compositionally biased region" description="Basic and acidic residues" evidence="1">
    <location>
        <begin position="402"/>
        <end position="484"/>
    </location>
</feature>
<keyword evidence="4" id="KW-1185">Reference proteome</keyword>
<feature type="region of interest" description="Disordered" evidence="1">
    <location>
        <begin position="1"/>
        <end position="29"/>
    </location>
</feature>
<feature type="compositionally biased region" description="Basic and acidic residues" evidence="1">
    <location>
        <begin position="818"/>
        <end position="843"/>
    </location>
</feature>
<name>A0AAN7AKY9_9PEZI</name>
<feature type="domain" description="DUF8035" evidence="2">
    <location>
        <begin position="763"/>
        <end position="816"/>
    </location>
</feature>
<accession>A0AAN7AKY9</accession>
<feature type="compositionally biased region" description="Basic and acidic residues" evidence="1">
    <location>
        <begin position="165"/>
        <end position="182"/>
    </location>
</feature>
<dbReference type="PANTHER" id="PTHR42081:SF1">
    <property type="entry name" value="ZINC FINGER PROTEIN DHHC DOMAIN CONTAINING PROTEIN"/>
    <property type="match status" value="1"/>
</dbReference>
<feature type="region of interest" description="Disordered" evidence="1">
    <location>
        <begin position="811"/>
        <end position="897"/>
    </location>
</feature>
<feature type="compositionally biased region" description="Basic and acidic residues" evidence="1">
    <location>
        <begin position="698"/>
        <end position="723"/>
    </location>
</feature>
<feature type="compositionally biased region" description="Pro residues" evidence="1">
    <location>
        <begin position="389"/>
        <end position="399"/>
    </location>
</feature>
<feature type="compositionally biased region" description="Basic and acidic residues" evidence="1">
    <location>
        <begin position="648"/>
        <end position="661"/>
    </location>
</feature>
<comment type="caution">
    <text evidence="3">The sequence shown here is derived from an EMBL/GenBank/DDBJ whole genome shotgun (WGS) entry which is preliminary data.</text>
</comment>
<feature type="region of interest" description="Disordered" evidence="1">
    <location>
        <begin position="165"/>
        <end position="768"/>
    </location>
</feature>
<feature type="compositionally biased region" description="Basic and acidic residues" evidence="1">
    <location>
        <begin position="747"/>
        <end position="756"/>
    </location>
</feature>
<feature type="compositionally biased region" description="Basic and acidic residues" evidence="1">
    <location>
        <begin position="334"/>
        <end position="365"/>
    </location>
</feature>
<evidence type="ECO:0000256" key="1">
    <source>
        <dbReference type="SAM" id="MobiDB-lite"/>
    </source>
</evidence>
<feature type="compositionally biased region" description="Basic and acidic residues" evidence="1">
    <location>
        <begin position="668"/>
        <end position="683"/>
    </location>
</feature>
<feature type="compositionally biased region" description="Basic and acidic residues" evidence="1">
    <location>
        <begin position="859"/>
        <end position="868"/>
    </location>
</feature>
<dbReference type="PANTHER" id="PTHR42081">
    <property type="entry name" value="ZINC FINGER PROTEIN DHHC DOMAIN CONTAINING PROTEIN"/>
    <property type="match status" value="1"/>
</dbReference>
<organism evidence="3 4">
    <name type="scientific">Podospora australis</name>
    <dbReference type="NCBI Taxonomy" id="1536484"/>
    <lineage>
        <taxon>Eukaryota</taxon>
        <taxon>Fungi</taxon>
        <taxon>Dikarya</taxon>
        <taxon>Ascomycota</taxon>
        <taxon>Pezizomycotina</taxon>
        <taxon>Sordariomycetes</taxon>
        <taxon>Sordariomycetidae</taxon>
        <taxon>Sordariales</taxon>
        <taxon>Podosporaceae</taxon>
        <taxon>Podospora</taxon>
    </lineage>
</organism>
<feature type="compositionally biased region" description="Basic and acidic residues" evidence="1">
    <location>
        <begin position="503"/>
        <end position="549"/>
    </location>
</feature>
<feature type="compositionally biased region" description="Low complexity" evidence="1">
    <location>
        <begin position="489"/>
        <end position="502"/>
    </location>
</feature>
<evidence type="ECO:0000313" key="3">
    <source>
        <dbReference type="EMBL" id="KAK4192546.1"/>
    </source>
</evidence>
<protein>
    <recommendedName>
        <fullName evidence="2">DUF8035 domain-containing protein</fullName>
    </recommendedName>
</protein>
<dbReference type="Proteomes" id="UP001302126">
    <property type="component" value="Unassembled WGS sequence"/>
</dbReference>
<sequence length="897" mass="103042">MGDQPRYNRYSGAPGRRSPPVYNPARASLPVQHTPGFALYTPDLHSMTASHHEGLMSRPADDYRTSAVPVSGSSYAVRKDPISRSTSVKDAPRDHRIVDTVASKRPIIITTKHPAPAPRSGSPSRDPYRSSDEGQYYTQPASSIPRGRAVVPFSAQMDDEEYQRLKERTEHDRIAPRGRDTYQSRPAPVYSGPHRGNTLEYEDEGYEYTKPSDLARYDLDHPRRSRRESLDRYYRPTVSVSTDLARPYEPNERRLRGPPPTTWGLDKVNRAPAGGIYDGAGVRMPVAPPPGPLPLDGRRSGLIEAPRSPGSDQSLLSHRPMTVNLLENAPRPGGHYDDYYDDTRDRDRDRDRDRERDHDRERGYFQDDVTSRGFGIRVDSGGLDDPRRPPGPPGPPGPPDGRVYRDERRDRRDRDHYGDREARRRSDEDLEIIRREYDDRDRDRRSHRDYDYDDDFVRDRRDARTHSDDERERDSKKEKAREKVAVGIGLAAASLGLTSALKGGREERERENKDKDDSPSSRYRDEEPERRKHADDDAYSRPPPRKEALLDDEEFEIVEHPKDRERSRKEALPEPGVDRKRVEPETDRRRPDHDAKADADVAATPPRDASSSTEEGKPRVRRRPRAGSAFNPNDTASLAALKAQLAASEDKEKEKAPERDSGSTAREPSPERRSPPVEKRDSDADASAMVVKEDDEDDRGRDLSPSDRQVRVVSPPKDKDNKKPIKGILKQPKPQFPEEPNPVREGVAPHKDDKTKANVPPGARWTKVSRKMVNPEALTIGKERFEVRDDFVIVLRVLSKEEIQAYAAATATLRERRRKELESEGKDKDAKKDDDRDKEKEKDKEDDDERKKKHRQHRRDRDDDDRRDKDRHRRHRYESDDDDDHESRRHSHRKRSD</sequence>
<reference evidence="3" key="2">
    <citation type="submission" date="2023-05" db="EMBL/GenBank/DDBJ databases">
        <authorList>
            <consortium name="Lawrence Berkeley National Laboratory"/>
            <person name="Steindorff A."/>
            <person name="Hensen N."/>
            <person name="Bonometti L."/>
            <person name="Westerberg I."/>
            <person name="Brannstrom I.O."/>
            <person name="Guillou S."/>
            <person name="Cros-Aarteil S."/>
            <person name="Calhoun S."/>
            <person name="Haridas S."/>
            <person name="Kuo A."/>
            <person name="Mondo S."/>
            <person name="Pangilinan J."/>
            <person name="Riley R."/>
            <person name="Labutti K."/>
            <person name="Andreopoulos B."/>
            <person name="Lipzen A."/>
            <person name="Chen C."/>
            <person name="Yanf M."/>
            <person name="Daum C."/>
            <person name="Ng V."/>
            <person name="Clum A."/>
            <person name="Ohm R."/>
            <person name="Martin F."/>
            <person name="Silar P."/>
            <person name="Natvig D."/>
            <person name="Lalanne C."/>
            <person name="Gautier V."/>
            <person name="Ament-Velasquez S.L."/>
            <person name="Kruys A."/>
            <person name="Hutchinson M.I."/>
            <person name="Powell A.J."/>
            <person name="Barry K."/>
            <person name="Miller A.N."/>
            <person name="Grigoriev I.V."/>
            <person name="Debuchy R."/>
            <person name="Gladieux P."/>
            <person name="Thoren M.H."/>
            <person name="Johannesson H."/>
        </authorList>
    </citation>
    <scope>NUCLEOTIDE SEQUENCE</scope>
    <source>
        <strain evidence="3">PSN309</strain>
    </source>
</reference>
<dbReference type="Pfam" id="PF26118">
    <property type="entry name" value="DUF8035"/>
    <property type="match status" value="1"/>
</dbReference>
<dbReference type="AlphaFoldDB" id="A0AAN7AKY9"/>
<feature type="compositionally biased region" description="Basic residues" evidence="1">
    <location>
        <begin position="888"/>
        <end position="897"/>
    </location>
</feature>
<feature type="compositionally biased region" description="Basic and acidic residues" evidence="1">
    <location>
        <begin position="213"/>
        <end position="234"/>
    </location>
</feature>
<feature type="region of interest" description="Disordered" evidence="1">
    <location>
        <begin position="78"/>
        <end position="149"/>
    </location>
</feature>
<proteinExistence type="predicted"/>
<dbReference type="InterPro" id="IPR058348">
    <property type="entry name" value="DUF8035"/>
</dbReference>
<dbReference type="EMBL" id="MU864354">
    <property type="protein sequence ID" value="KAK4192546.1"/>
    <property type="molecule type" value="Genomic_DNA"/>
</dbReference>
<gene>
    <name evidence="3" type="ORF">QBC35DRAFT_484158</name>
</gene>